<evidence type="ECO:0000313" key="3">
    <source>
        <dbReference type="Proteomes" id="UP001138921"/>
    </source>
</evidence>
<dbReference type="Pfam" id="PF13432">
    <property type="entry name" value="TPR_16"/>
    <property type="match status" value="1"/>
</dbReference>
<dbReference type="RefSeq" id="WP_214389638.1">
    <property type="nucleotide sequence ID" value="NZ_JAFLWW010000003.1"/>
</dbReference>
<organism evidence="2 3">
    <name type="scientific">Aminobacter anthyllidis</name>
    <dbReference type="NCBI Taxonomy" id="1035067"/>
    <lineage>
        <taxon>Bacteria</taxon>
        <taxon>Pseudomonadati</taxon>
        <taxon>Pseudomonadota</taxon>
        <taxon>Alphaproteobacteria</taxon>
        <taxon>Hyphomicrobiales</taxon>
        <taxon>Phyllobacteriaceae</taxon>
        <taxon>Aminobacter</taxon>
    </lineage>
</organism>
<feature type="chain" id="PRO_5040860530" evidence="1">
    <location>
        <begin position="21"/>
        <end position="195"/>
    </location>
</feature>
<keyword evidence="3" id="KW-1185">Reference proteome</keyword>
<comment type="caution">
    <text evidence="2">The sequence shown here is derived from an EMBL/GenBank/DDBJ whole genome shotgun (WGS) entry which is preliminary data.</text>
</comment>
<evidence type="ECO:0000256" key="1">
    <source>
        <dbReference type="SAM" id="SignalP"/>
    </source>
</evidence>
<protein>
    <submittedName>
        <fullName evidence="2">Tetratricopeptide repeat protein</fullName>
    </submittedName>
</protein>
<reference evidence="2" key="1">
    <citation type="journal article" date="2021" name="Microorganisms">
        <title>Phylogenomic Reconstruction and Metabolic Potential of the Genus Aminobacter.</title>
        <authorList>
            <person name="Artuso I."/>
            <person name="Turrini P."/>
            <person name="Pirolo M."/>
            <person name="Lugli G.A."/>
            <person name="Ventura M."/>
            <person name="Visca P."/>
        </authorList>
    </citation>
    <scope>NUCLEOTIDE SEQUENCE</scope>
    <source>
        <strain evidence="2">LMG 26462</strain>
    </source>
</reference>
<dbReference type="InterPro" id="IPR011990">
    <property type="entry name" value="TPR-like_helical_dom_sf"/>
</dbReference>
<dbReference type="Proteomes" id="UP001138921">
    <property type="component" value="Unassembled WGS sequence"/>
</dbReference>
<name>A0A9X1D5Y4_9HYPH</name>
<proteinExistence type="predicted"/>
<dbReference type="Gene3D" id="1.25.40.10">
    <property type="entry name" value="Tetratricopeptide repeat domain"/>
    <property type="match status" value="1"/>
</dbReference>
<dbReference type="AlphaFoldDB" id="A0A9X1D5Y4"/>
<feature type="signal peptide" evidence="1">
    <location>
        <begin position="1"/>
        <end position="20"/>
    </location>
</feature>
<sequence>MQTRYLKLLAGALVALPLFAVPVISADGGGGGGGGGNGGGMGGSGGGGSGGDPVKCRTGLVYNKKTKKCEAPKAGMIDDDSLYLAGRALAMDGKYDDAIKVLTLAQDKSDARILNYLGYSHRKAGRILVGLGYYQEAILNDPDYMPVREYMGEAHLTLGDVAGARLQLTEIERRCGTNCREYGLLAGQIDSYVKG</sequence>
<keyword evidence="1" id="KW-0732">Signal</keyword>
<dbReference type="SUPFAM" id="SSF48452">
    <property type="entry name" value="TPR-like"/>
    <property type="match status" value="1"/>
</dbReference>
<evidence type="ECO:0000313" key="2">
    <source>
        <dbReference type="EMBL" id="MBT1156466.1"/>
    </source>
</evidence>
<gene>
    <name evidence="2" type="ORF">J1C56_12775</name>
</gene>
<accession>A0A9X1D5Y4</accession>
<reference evidence="2" key="2">
    <citation type="submission" date="2021-03" db="EMBL/GenBank/DDBJ databases">
        <authorList>
            <person name="Artuso I."/>
            <person name="Turrini P."/>
            <person name="Pirolo M."/>
            <person name="Lugli G.A."/>
            <person name="Ventura M."/>
            <person name="Visca P."/>
        </authorList>
    </citation>
    <scope>NUCLEOTIDE SEQUENCE</scope>
    <source>
        <strain evidence="2">LMG 26462</strain>
    </source>
</reference>
<dbReference type="EMBL" id="JAFLWW010000003">
    <property type="protein sequence ID" value="MBT1156466.1"/>
    <property type="molecule type" value="Genomic_DNA"/>
</dbReference>